<keyword evidence="3" id="KW-0560">Oxidoreductase</keyword>
<dbReference type="RefSeq" id="WP_126988791.1">
    <property type="nucleotide sequence ID" value="NZ_ML133864.1"/>
</dbReference>
<evidence type="ECO:0000256" key="3">
    <source>
        <dbReference type="ARBA" id="ARBA00023002"/>
    </source>
</evidence>
<comment type="caution">
    <text evidence="5">The sequence shown here is derived from an EMBL/GenBank/DDBJ whole genome shotgun (WGS) entry which is preliminary data.</text>
</comment>
<dbReference type="Proteomes" id="UP000274327">
    <property type="component" value="Unassembled WGS sequence"/>
</dbReference>
<comment type="pathway">
    <text evidence="1">Cofactor biosynthesis; riboflavin biosynthesis.</text>
</comment>
<dbReference type="SUPFAM" id="SSF53597">
    <property type="entry name" value="Dihydrofolate reductase-like"/>
    <property type="match status" value="1"/>
</dbReference>
<gene>
    <name evidence="5" type="ORF">DS079_16045</name>
</gene>
<reference evidence="5 6" key="1">
    <citation type="submission" date="2018-07" db="EMBL/GenBank/DDBJ databases">
        <title>Brachybacteriurn paraconglorneratum KCTC 9916.</title>
        <authorList>
            <person name="Li Y."/>
        </authorList>
    </citation>
    <scope>NUCLEOTIDE SEQUENCE [LARGE SCALE GENOMIC DNA]</scope>
    <source>
        <strain evidence="5 6">KCTC 9916</strain>
    </source>
</reference>
<dbReference type="PANTHER" id="PTHR38011">
    <property type="entry name" value="DIHYDROFOLATE REDUCTASE FAMILY PROTEIN (AFU_ORTHOLOGUE AFUA_8G06820)"/>
    <property type="match status" value="1"/>
</dbReference>
<sequence>MHLLLRDGALLSSPVPVPADAEGARALAALYAAPELPPGAVHVRAMMTTTIDGAIAGADGTSGSLHDPDDSFLFSVLRALADVVLVGASTVRAEDYRSVRGREDLLRPSLRPGGAPRPALAIWSRSGELPDYLDPDQPTYLLTPSAGAKDAARRSGLPAAQVLAADSPQEAVEALAARGMRLIQAEGGPSALARLAEAELLDELCFTTAHRTVGGPSPRVLDGAAHETRWTLESLLLGEGATLSRYRRA</sequence>
<proteinExistence type="predicted"/>
<evidence type="ECO:0000259" key="4">
    <source>
        <dbReference type="Pfam" id="PF01872"/>
    </source>
</evidence>
<feature type="domain" description="Bacterial bifunctional deaminase-reductase C-terminal" evidence="4">
    <location>
        <begin position="42"/>
        <end position="234"/>
    </location>
</feature>
<dbReference type="GO" id="GO:0009231">
    <property type="term" value="P:riboflavin biosynthetic process"/>
    <property type="evidence" value="ECO:0007669"/>
    <property type="project" value="InterPro"/>
</dbReference>
<dbReference type="AlphaFoldDB" id="A0A3R8QLB7"/>
<keyword evidence="2" id="KW-0521">NADP</keyword>
<dbReference type="InterPro" id="IPR050765">
    <property type="entry name" value="Riboflavin_Biosynth_HTPR"/>
</dbReference>
<dbReference type="PANTHER" id="PTHR38011:SF7">
    <property type="entry name" value="2,5-DIAMINO-6-RIBOSYLAMINO-4(3H)-PYRIMIDINONE 5'-PHOSPHATE REDUCTASE"/>
    <property type="match status" value="1"/>
</dbReference>
<dbReference type="Gene3D" id="3.40.430.10">
    <property type="entry name" value="Dihydrofolate Reductase, subunit A"/>
    <property type="match status" value="1"/>
</dbReference>
<name>A0A3R8QLB7_9MICO</name>
<dbReference type="InterPro" id="IPR024072">
    <property type="entry name" value="DHFR-like_dom_sf"/>
</dbReference>
<keyword evidence="6" id="KW-1185">Reference proteome</keyword>
<dbReference type="GO" id="GO:0008703">
    <property type="term" value="F:5-amino-6-(5-phosphoribosylamino)uracil reductase activity"/>
    <property type="evidence" value="ECO:0007669"/>
    <property type="project" value="InterPro"/>
</dbReference>
<evidence type="ECO:0000313" key="5">
    <source>
        <dbReference type="EMBL" id="RRR17094.1"/>
    </source>
</evidence>
<evidence type="ECO:0000256" key="1">
    <source>
        <dbReference type="ARBA" id="ARBA00005104"/>
    </source>
</evidence>
<protein>
    <submittedName>
        <fullName evidence="5">Pyrimidine reductase</fullName>
    </submittedName>
</protein>
<dbReference type="GeneID" id="78122529"/>
<evidence type="ECO:0000313" key="6">
    <source>
        <dbReference type="Proteomes" id="UP000274327"/>
    </source>
</evidence>
<dbReference type="Pfam" id="PF01872">
    <property type="entry name" value="RibD_C"/>
    <property type="match status" value="1"/>
</dbReference>
<dbReference type="EMBL" id="QOCI01000018">
    <property type="protein sequence ID" value="RRR17094.1"/>
    <property type="molecule type" value="Genomic_DNA"/>
</dbReference>
<dbReference type="InterPro" id="IPR002734">
    <property type="entry name" value="RibDG_C"/>
</dbReference>
<evidence type="ECO:0000256" key="2">
    <source>
        <dbReference type="ARBA" id="ARBA00022857"/>
    </source>
</evidence>
<organism evidence="5 6">
    <name type="scientific">Brachybacterium paraconglomeratum</name>
    <dbReference type="NCBI Taxonomy" id="173362"/>
    <lineage>
        <taxon>Bacteria</taxon>
        <taxon>Bacillati</taxon>
        <taxon>Actinomycetota</taxon>
        <taxon>Actinomycetes</taxon>
        <taxon>Micrococcales</taxon>
        <taxon>Dermabacteraceae</taxon>
        <taxon>Brachybacterium</taxon>
    </lineage>
</organism>
<accession>A0A3R8QLB7</accession>